<evidence type="ECO:0000256" key="2">
    <source>
        <dbReference type="ARBA" id="ARBA00023242"/>
    </source>
</evidence>
<organism evidence="6 7">
    <name type="scientific">Collybiopsis confluens</name>
    <dbReference type="NCBI Taxonomy" id="2823264"/>
    <lineage>
        <taxon>Eukaryota</taxon>
        <taxon>Fungi</taxon>
        <taxon>Dikarya</taxon>
        <taxon>Basidiomycota</taxon>
        <taxon>Agaricomycotina</taxon>
        <taxon>Agaricomycetes</taxon>
        <taxon>Agaricomycetidae</taxon>
        <taxon>Agaricales</taxon>
        <taxon>Marasmiineae</taxon>
        <taxon>Omphalotaceae</taxon>
        <taxon>Collybiopsis</taxon>
    </lineage>
</organism>
<keyword evidence="2" id="KW-0539">Nucleus</keyword>
<keyword evidence="1" id="KW-0479">Metal-binding</keyword>
<feature type="domain" description="Zn(2)-C6 fungal-type" evidence="5">
    <location>
        <begin position="16"/>
        <end position="48"/>
    </location>
</feature>
<dbReference type="OrthoDB" id="4456959at2759"/>
<dbReference type="Pfam" id="PF00172">
    <property type="entry name" value="Zn_clus"/>
    <property type="match status" value="1"/>
</dbReference>
<dbReference type="PROSITE" id="PS50048">
    <property type="entry name" value="ZN2_CY6_FUNGAL_2"/>
    <property type="match status" value="1"/>
</dbReference>
<proteinExistence type="predicted"/>
<dbReference type="CDD" id="cd00067">
    <property type="entry name" value="GAL4"/>
    <property type="match status" value="1"/>
</dbReference>
<evidence type="ECO:0000313" key="7">
    <source>
        <dbReference type="Proteomes" id="UP000518752"/>
    </source>
</evidence>
<evidence type="ECO:0000313" key="6">
    <source>
        <dbReference type="EMBL" id="KAF5390125.1"/>
    </source>
</evidence>
<dbReference type="CDD" id="cd12148">
    <property type="entry name" value="fungal_TF_MHR"/>
    <property type="match status" value="1"/>
</dbReference>
<dbReference type="SMART" id="SM00906">
    <property type="entry name" value="Fungal_trans"/>
    <property type="match status" value="1"/>
</dbReference>
<name>A0A8H5MD71_9AGAR</name>
<accession>A0A8H5MD71</accession>
<evidence type="ECO:0000256" key="4">
    <source>
        <dbReference type="SAM" id="Phobius"/>
    </source>
</evidence>
<dbReference type="InterPro" id="IPR001138">
    <property type="entry name" value="Zn2Cys6_DnaBD"/>
</dbReference>
<dbReference type="PANTHER" id="PTHR46910:SF38">
    <property type="entry name" value="ZN(2)-C6 FUNGAL-TYPE DOMAIN-CONTAINING PROTEIN"/>
    <property type="match status" value="1"/>
</dbReference>
<evidence type="ECO:0000259" key="5">
    <source>
        <dbReference type="PROSITE" id="PS50048"/>
    </source>
</evidence>
<gene>
    <name evidence="6" type="ORF">D9757_003831</name>
</gene>
<feature type="region of interest" description="Disordered" evidence="3">
    <location>
        <begin position="115"/>
        <end position="146"/>
    </location>
</feature>
<reference evidence="6 7" key="1">
    <citation type="journal article" date="2020" name="ISME J.">
        <title>Uncovering the hidden diversity of litter-decomposition mechanisms in mushroom-forming fungi.</title>
        <authorList>
            <person name="Floudas D."/>
            <person name="Bentzer J."/>
            <person name="Ahren D."/>
            <person name="Johansson T."/>
            <person name="Persson P."/>
            <person name="Tunlid A."/>
        </authorList>
    </citation>
    <scope>NUCLEOTIDE SEQUENCE [LARGE SCALE GENOMIC DNA]</scope>
    <source>
        <strain evidence="6 7">CBS 406.79</strain>
    </source>
</reference>
<dbReference type="SMART" id="SM00066">
    <property type="entry name" value="GAL4"/>
    <property type="match status" value="1"/>
</dbReference>
<sequence>MFIMSATEKRHRLQNACDFCKRKKIRCDSAIAGNTCSNCLKEGMACTHSVTRRKRGPRTGPAARKNAASVQALVGAIIAEPETYIVPEDPDVIRNTLVSLAYHIRSLEAQVSRWRQCAKQPTKQTTPTPAEPADSASDSDSSEEPIDELVVGGLKAMSLDNVSHPWSRHFGRSSNMTMVQTAVKIRQELIAGQITSDSSATEYRLAQYKKYQRPEFWMRYKWESEEGPTVPLVFPEEDLLQDLVKLFFEQFHPYTPLLHQPLFEKSLSEGLHLRKHRFGRVVLGVCAVASRFSDDPRVLEESDLKLHSSGWKWFRQVSPSRIGLAQAPMLEDLQCCCLAAIYLVGTSMPDSVWAIVGIGLRLAQSMGLHRKKKLRPDRLAQQTIYGELCTRAFWTLLTLDVAMSISFGRPRATTSNDFDLELPLEIDDRYWENESPAQPTGLPSTLSFFVQYCKLMEIAGFAQRALYSINRSGLWEKLTPSGPDWRQNAVTEIDSALNEWLASLPEYLRWDSNREDSNFLRQSAVLYTFYYWTQIKVHSNFLRPKSGHQSFPELALAICANAARSTVSILEVQVRFQFQLPILFTAPVFSAAIILLICSWTKKGNPRILDADKDIQSVLRCSDIISLIERRDIINSIIGLGGHHFQSGCGNPQSVLRENVNSFGTRNPNLNTGAGPTFDLNQMGAGVSSSPPDMSSSASFMSTSLLPSLESHYGYSPDG</sequence>
<dbReference type="Proteomes" id="UP000518752">
    <property type="component" value="Unassembled WGS sequence"/>
</dbReference>
<dbReference type="GO" id="GO:0000981">
    <property type="term" value="F:DNA-binding transcription factor activity, RNA polymerase II-specific"/>
    <property type="evidence" value="ECO:0007669"/>
    <property type="project" value="InterPro"/>
</dbReference>
<dbReference type="InterPro" id="IPR036864">
    <property type="entry name" value="Zn2-C6_fun-type_DNA-bd_sf"/>
</dbReference>
<keyword evidence="4" id="KW-1133">Transmembrane helix</keyword>
<dbReference type="GO" id="GO:0003677">
    <property type="term" value="F:DNA binding"/>
    <property type="evidence" value="ECO:0007669"/>
    <property type="project" value="InterPro"/>
</dbReference>
<dbReference type="Gene3D" id="4.10.240.10">
    <property type="entry name" value="Zn(2)-C6 fungal-type DNA-binding domain"/>
    <property type="match status" value="1"/>
</dbReference>
<comment type="caution">
    <text evidence="6">The sequence shown here is derived from an EMBL/GenBank/DDBJ whole genome shotgun (WGS) entry which is preliminary data.</text>
</comment>
<dbReference type="AlphaFoldDB" id="A0A8H5MD71"/>
<dbReference type="Pfam" id="PF04082">
    <property type="entry name" value="Fungal_trans"/>
    <property type="match status" value="1"/>
</dbReference>
<evidence type="ECO:0000256" key="3">
    <source>
        <dbReference type="SAM" id="MobiDB-lite"/>
    </source>
</evidence>
<protein>
    <recommendedName>
        <fullName evidence="5">Zn(2)-C6 fungal-type domain-containing protein</fullName>
    </recommendedName>
</protein>
<dbReference type="GO" id="GO:0008270">
    <property type="term" value="F:zinc ion binding"/>
    <property type="evidence" value="ECO:0007669"/>
    <property type="project" value="InterPro"/>
</dbReference>
<dbReference type="SUPFAM" id="SSF57701">
    <property type="entry name" value="Zn2/Cys6 DNA-binding domain"/>
    <property type="match status" value="1"/>
</dbReference>
<dbReference type="EMBL" id="JAACJN010000017">
    <property type="protein sequence ID" value="KAF5390125.1"/>
    <property type="molecule type" value="Genomic_DNA"/>
</dbReference>
<feature type="compositionally biased region" description="Low complexity" evidence="3">
    <location>
        <begin position="118"/>
        <end position="139"/>
    </location>
</feature>
<dbReference type="InterPro" id="IPR050987">
    <property type="entry name" value="AtrR-like"/>
</dbReference>
<feature type="transmembrane region" description="Helical" evidence="4">
    <location>
        <begin position="578"/>
        <end position="598"/>
    </location>
</feature>
<dbReference type="InterPro" id="IPR007219">
    <property type="entry name" value="XnlR_reg_dom"/>
</dbReference>
<dbReference type="PROSITE" id="PS00463">
    <property type="entry name" value="ZN2_CY6_FUNGAL_1"/>
    <property type="match status" value="1"/>
</dbReference>
<keyword evidence="7" id="KW-1185">Reference proteome</keyword>
<dbReference type="GO" id="GO:0006351">
    <property type="term" value="P:DNA-templated transcription"/>
    <property type="evidence" value="ECO:0007669"/>
    <property type="project" value="InterPro"/>
</dbReference>
<keyword evidence="4" id="KW-0812">Transmembrane</keyword>
<evidence type="ECO:0000256" key="1">
    <source>
        <dbReference type="ARBA" id="ARBA00022723"/>
    </source>
</evidence>
<dbReference type="PANTHER" id="PTHR46910">
    <property type="entry name" value="TRANSCRIPTION FACTOR PDR1"/>
    <property type="match status" value="1"/>
</dbReference>
<keyword evidence="4" id="KW-0472">Membrane</keyword>